<gene>
    <name evidence="1" type="ORF">AOC33_04160</name>
</gene>
<reference evidence="1 2" key="1">
    <citation type="submission" date="2017-06" db="EMBL/GenBank/DDBJ databases">
        <title>Reclassification of a Polynucleobacter cosmopolitanus strain isolated from tropical Lake Victoria as Polynucleobacter victoriensis comb. nov.</title>
        <authorList>
            <person name="Hahn M.W."/>
        </authorList>
    </citation>
    <scope>NUCLEOTIDE SEQUENCE [LARGE SCALE GENOMIC DNA]</scope>
    <source>
        <strain evidence="1 2">MWH-MoIso2</strain>
    </source>
</reference>
<sequence length="100" mass="11075">MIKTDKLFIKGPIPFDWLMMANNIGGKAGVVGNALWLYVGLKKSLTFKIDGKLDLLCGISRQARQLNLKKLEAYGLIKFTTPKGSFPQVEILKPPPSIET</sequence>
<evidence type="ECO:0000313" key="1">
    <source>
        <dbReference type="EMBL" id="OXL16274.1"/>
    </source>
</evidence>
<accession>A0A229FWF1</accession>
<dbReference type="Proteomes" id="UP000215188">
    <property type="component" value="Unassembled WGS sequence"/>
</dbReference>
<evidence type="ECO:0000313" key="2">
    <source>
        <dbReference type="Proteomes" id="UP000215188"/>
    </source>
</evidence>
<dbReference type="EMBL" id="NJGG01000001">
    <property type="protein sequence ID" value="OXL16274.1"/>
    <property type="molecule type" value="Genomic_DNA"/>
</dbReference>
<protein>
    <submittedName>
        <fullName evidence="1">Uncharacterized protein</fullName>
    </submittedName>
</protein>
<dbReference type="AlphaFoldDB" id="A0A229FWF1"/>
<comment type="caution">
    <text evidence="1">The sequence shown here is derived from an EMBL/GenBank/DDBJ whole genome shotgun (WGS) entry which is preliminary data.</text>
</comment>
<proteinExistence type="predicted"/>
<name>A0A229FWF1_9BURK</name>
<keyword evidence="2" id="KW-1185">Reference proteome</keyword>
<organism evidence="1 2">
    <name type="scientific">Polynucleobacter cosmopolitanus</name>
    <dbReference type="NCBI Taxonomy" id="351345"/>
    <lineage>
        <taxon>Bacteria</taxon>
        <taxon>Pseudomonadati</taxon>
        <taxon>Pseudomonadota</taxon>
        <taxon>Betaproteobacteria</taxon>
        <taxon>Burkholderiales</taxon>
        <taxon>Burkholderiaceae</taxon>
        <taxon>Polynucleobacter</taxon>
    </lineage>
</organism>